<evidence type="ECO:0000256" key="1">
    <source>
        <dbReference type="SAM" id="SignalP"/>
    </source>
</evidence>
<dbReference type="EMBL" id="MATO01000037">
    <property type="protein sequence ID" value="OCS90528.1"/>
    <property type="molecule type" value="Genomic_DNA"/>
</dbReference>
<gene>
    <name evidence="2" type="ORF">A6K76_11585</name>
</gene>
<comment type="caution">
    <text evidence="2">The sequence shown here is derived from an EMBL/GenBank/DDBJ whole genome shotgun (WGS) entry which is preliminary data.</text>
</comment>
<dbReference type="Proteomes" id="UP000093482">
    <property type="component" value="Unassembled WGS sequence"/>
</dbReference>
<reference evidence="2 3" key="1">
    <citation type="submission" date="2016-07" db="EMBL/GenBank/DDBJ databases">
        <title>Caryophanon latum genome sequencing.</title>
        <authorList>
            <person name="Verma A."/>
            <person name="Pal Y."/>
            <person name="Krishnamurthi S."/>
        </authorList>
    </citation>
    <scope>NUCLEOTIDE SEQUENCE [LARGE SCALE GENOMIC DNA]</scope>
    <source>
        <strain evidence="2 3">DSM 14151</strain>
    </source>
</reference>
<evidence type="ECO:0000313" key="2">
    <source>
        <dbReference type="EMBL" id="OCS90528.1"/>
    </source>
</evidence>
<feature type="signal peptide" evidence="1">
    <location>
        <begin position="1"/>
        <end position="16"/>
    </location>
</feature>
<keyword evidence="1" id="KW-0732">Signal</keyword>
<dbReference type="Pfam" id="PF14039">
    <property type="entry name" value="YusW"/>
    <property type="match status" value="1"/>
</dbReference>
<keyword evidence="3" id="KW-1185">Reference proteome</keyword>
<organism evidence="2 3">
    <name type="scientific">Caryophanon latum</name>
    <dbReference type="NCBI Taxonomy" id="33977"/>
    <lineage>
        <taxon>Bacteria</taxon>
        <taxon>Bacillati</taxon>
        <taxon>Bacillota</taxon>
        <taxon>Bacilli</taxon>
        <taxon>Bacillales</taxon>
        <taxon>Caryophanaceae</taxon>
        <taxon>Caryophanon</taxon>
    </lineage>
</organism>
<name>A0A1C0YTM2_9BACL</name>
<sequence>MQKRWLLLPAAMFVLAACNDDEVTNAPDSAPTEQDGNNDVVTTSSDAPFNFAKFSLDVDYDGTTSVEIDYSNESTGVEASYKNDKTNETLTGNTAYHYLEPIFEDFSFNAASSQDEVIDEVIRAFNLDENFNELDMDITFDNGSEVEYMRQK</sequence>
<evidence type="ECO:0008006" key="4">
    <source>
        <dbReference type="Google" id="ProtNLM"/>
    </source>
</evidence>
<feature type="chain" id="PRO_5039383786" description="YusW-like protein" evidence="1">
    <location>
        <begin position="17"/>
        <end position="152"/>
    </location>
</feature>
<dbReference type="AlphaFoldDB" id="A0A1C0YTM2"/>
<evidence type="ECO:0000313" key="3">
    <source>
        <dbReference type="Proteomes" id="UP000093482"/>
    </source>
</evidence>
<dbReference type="InterPro" id="IPR025623">
    <property type="entry name" value="YusW"/>
</dbReference>
<accession>A0A1C0YTM2</accession>
<protein>
    <recommendedName>
        <fullName evidence="4">YusW-like protein</fullName>
    </recommendedName>
</protein>
<proteinExistence type="predicted"/>
<dbReference type="PROSITE" id="PS51257">
    <property type="entry name" value="PROKAR_LIPOPROTEIN"/>
    <property type="match status" value="1"/>
</dbReference>